<evidence type="ECO:0000313" key="8">
    <source>
        <dbReference type="Proteomes" id="UP000002939"/>
    </source>
</evidence>
<dbReference type="CDD" id="cd03357">
    <property type="entry name" value="LbH_MAT_GAT"/>
    <property type="match status" value="1"/>
</dbReference>
<dbReference type="Gene3D" id="2.160.10.10">
    <property type="entry name" value="Hexapeptide repeat proteins"/>
    <property type="match status" value="1"/>
</dbReference>
<evidence type="ECO:0000256" key="3">
    <source>
        <dbReference type="ARBA" id="ARBA00022737"/>
    </source>
</evidence>
<feature type="domain" description="Maltose/galactoside acetyltransferase" evidence="6">
    <location>
        <begin position="5"/>
        <end position="57"/>
    </location>
</feature>
<comment type="caution">
    <text evidence="7">The sequence shown here is derived from an EMBL/GenBank/DDBJ whole genome shotgun (WGS) entry which is preliminary data.</text>
</comment>
<dbReference type="RefSeq" id="WP_006702922.1">
    <property type="nucleotide sequence ID" value="NZ_KI391971.1"/>
</dbReference>
<dbReference type="EC" id="2.3.1.-" evidence="5"/>
<dbReference type="InterPro" id="IPR039369">
    <property type="entry name" value="LacA-like"/>
</dbReference>
<dbReference type="PANTHER" id="PTHR43017">
    <property type="entry name" value="GALACTOSIDE O-ACETYLTRANSFERASE"/>
    <property type="match status" value="1"/>
</dbReference>
<dbReference type="OrthoDB" id="9812571at2"/>
<evidence type="ECO:0000256" key="2">
    <source>
        <dbReference type="ARBA" id="ARBA00022679"/>
    </source>
</evidence>
<gene>
    <name evidence="7" type="ORF">HMPREF0446_00648</name>
</gene>
<dbReference type="InterPro" id="IPR024688">
    <property type="entry name" value="Mac_dom"/>
</dbReference>
<dbReference type="Pfam" id="PF14602">
    <property type="entry name" value="Hexapep_2"/>
    <property type="match status" value="1"/>
</dbReference>
<dbReference type="Proteomes" id="UP000002939">
    <property type="component" value="Unassembled WGS sequence"/>
</dbReference>
<dbReference type="eggNOG" id="COG0110">
    <property type="taxonomic scope" value="Bacteria"/>
</dbReference>
<evidence type="ECO:0000313" key="7">
    <source>
        <dbReference type="EMBL" id="EEW93766.1"/>
    </source>
</evidence>
<dbReference type="GO" id="GO:0008870">
    <property type="term" value="F:galactoside O-acetyltransferase activity"/>
    <property type="evidence" value="ECO:0007669"/>
    <property type="project" value="TreeGrafter"/>
</dbReference>
<reference evidence="7" key="2">
    <citation type="submission" date="2011-10" db="EMBL/GenBank/DDBJ databases">
        <title>The Genome Sequence of Granulicatella elegans ATCC 700633.</title>
        <authorList>
            <consortium name="The Broad Institute Genome Sequencing Platform"/>
            <consortium name="The Broad Institute Genome Sequencing Center for Infectious Disease"/>
            <person name="Earl A."/>
            <person name="Ward D."/>
            <person name="Feldgarden M."/>
            <person name="Gevers D."/>
            <person name="Sibley C.D."/>
            <person name="Field T.R."/>
            <person name="Grinwis M."/>
            <person name="Eshaghurshan C.S."/>
            <person name="Surette M.G."/>
            <person name="Young S.K."/>
            <person name="Zeng Q."/>
            <person name="Gargeya S."/>
            <person name="Fitzgerald M."/>
            <person name="Haas B."/>
            <person name="Abouelleil A."/>
            <person name="Alvarado L."/>
            <person name="Arachchi H.M."/>
            <person name="Berlin A."/>
            <person name="Brown A."/>
            <person name="Chapman S.B."/>
            <person name="Chen Z."/>
            <person name="Dunbar C."/>
            <person name="Freedman E."/>
            <person name="Gearin G."/>
            <person name="Goldberg J."/>
            <person name="Griggs A."/>
            <person name="Gujja S."/>
            <person name="Heiman D."/>
            <person name="Howarth C."/>
            <person name="Larson L."/>
            <person name="Lui A."/>
            <person name="MacDonald P.J.P."/>
            <person name="Montmayeur A."/>
            <person name="Murphy C."/>
            <person name="Neiman D."/>
            <person name="Pearson M."/>
            <person name="Priest M."/>
            <person name="Roberts A."/>
            <person name="Saif S."/>
            <person name="Shea T."/>
            <person name="Shenoy N."/>
            <person name="Sisk P."/>
            <person name="Stolte C."/>
            <person name="Sykes S."/>
            <person name="Wortman J."/>
            <person name="Nusbaum C."/>
            <person name="Birren B."/>
        </authorList>
    </citation>
    <scope>NUCLEOTIDE SEQUENCE [LARGE SCALE GENOMIC DNA]</scope>
    <source>
        <strain evidence="7">ATCC 700633</strain>
    </source>
</reference>
<proteinExistence type="inferred from homology"/>
<keyword evidence="8" id="KW-1185">Reference proteome</keyword>
<dbReference type="SUPFAM" id="SSF51161">
    <property type="entry name" value="Trimeric LpxA-like enzymes"/>
    <property type="match status" value="1"/>
</dbReference>
<dbReference type="EMBL" id="ACRF02000013">
    <property type="protein sequence ID" value="EEW93766.1"/>
    <property type="molecule type" value="Genomic_DNA"/>
</dbReference>
<dbReference type="HOGENOM" id="CLU_051638_3_2_9"/>
<dbReference type="InterPro" id="IPR011004">
    <property type="entry name" value="Trimer_LpxA-like_sf"/>
</dbReference>
<dbReference type="STRING" id="626369.HMPREF0446_00648"/>
<accession>D0BL13</accession>
<organism evidence="7 8">
    <name type="scientific">Granulicatella elegans ATCC 700633</name>
    <dbReference type="NCBI Taxonomy" id="626369"/>
    <lineage>
        <taxon>Bacteria</taxon>
        <taxon>Bacillati</taxon>
        <taxon>Bacillota</taxon>
        <taxon>Bacilli</taxon>
        <taxon>Lactobacillales</taxon>
        <taxon>Carnobacteriaceae</taxon>
        <taxon>Granulicatella</taxon>
    </lineage>
</organism>
<comment type="similarity">
    <text evidence="1 5">Belongs to the transferase hexapeptide repeat family.</text>
</comment>
<dbReference type="PANTHER" id="PTHR43017:SF1">
    <property type="entry name" value="ACETYLTRANSFERASE YJL218W-RELATED"/>
    <property type="match status" value="1"/>
</dbReference>
<evidence type="ECO:0000256" key="5">
    <source>
        <dbReference type="RuleBase" id="RU367021"/>
    </source>
</evidence>
<keyword evidence="2 5" id="KW-0808">Transferase</keyword>
<protein>
    <recommendedName>
        <fullName evidence="5">Acetyltransferase</fullName>
        <ecNumber evidence="5">2.3.1.-</ecNumber>
    </recommendedName>
</protein>
<name>D0BL13_9LACT</name>
<dbReference type="InterPro" id="IPR001451">
    <property type="entry name" value="Hexapep"/>
</dbReference>
<evidence type="ECO:0000259" key="6">
    <source>
        <dbReference type="SMART" id="SM01266"/>
    </source>
</evidence>
<keyword evidence="3" id="KW-0677">Repeat</keyword>
<sequence>MTSEYQKMIAGEPYCPSDSELVQLSKESRQKQNAFNNEENPKEGAKIIKKWFGSTGENVYINRLVVVDYGINIHIGENFYSNYNLTMLDVCPITIGKNAMIGPNCQFLTPLHPLDPTERNSGKEYGAPITIGDNFWAGGGVTVLPGVTLGNNVVAGAGSVITKSFGDNVVLAGNPARVIKEIPVK</sequence>
<dbReference type="Pfam" id="PF00132">
    <property type="entry name" value="Hexapep"/>
    <property type="match status" value="1"/>
</dbReference>
<keyword evidence="4 5" id="KW-0012">Acyltransferase</keyword>
<dbReference type="SMART" id="SM01266">
    <property type="entry name" value="Mac"/>
    <property type="match status" value="1"/>
</dbReference>
<reference evidence="7" key="1">
    <citation type="submission" date="2009-09" db="EMBL/GenBank/DDBJ databases">
        <authorList>
            <consortium name="The Broad Institute Genome Sequencing Platform"/>
            <person name="Ward D."/>
            <person name="Feldgarden M."/>
            <person name="Earl A."/>
            <person name="Young S.K."/>
            <person name="Zeng Q."/>
            <person name="Koehrsen M."/>
            <person name="Alvarado L."/>
            <person name="Berlin A."/>
            <person name="Bochicchio J."/>
            <person name="Borenstein D."/>
            <person name="Chapman S.B."/>
            <person name="Chen Z."/>
            <person name="Engels R."/>
            <person name="Freedman E."/>
            <person name="Gellesch M."/>
            <person name="Goldberg J."/>
            <person name="Griggs A."/>
            <person name="Gujja S."/>
            <person name="Heilman E."/>
            <person name="Heiman D."/>
            <person name="Hepburn T."/>
            <person name="Howarth C."/>
            <person name="Jen D."/>
            <person name="Larson L."/>
            <person name="Lewis B."/>
            <person name="Mehta T."/>
            <person name="Park D."/>
            <person name="Pearson M."/>
            <person name="Roberts A."/>
            <person name="Saif S."/>
            <person name="Shea T."/>
            <person name="Shenoy N."/>
            <person name="Sisk P."/>
            <person name="Stolte C."/>
            <person name="Sykes S."/>
            <person name="Thomson T."/>
            <person name="Walk T."/>
            <person name="White J."/>
            <person name="Yandava C."/>
            <person name="Sibley C.D."/>
            <person name="Field T.R."/>
            <person name="Grinwis M."/>
            <person name="Eshaghurshan C.S."/>
            <person name="Surette M.G."/>
            <person name="Haas B."/>
            <person name="Nusbaum C."/>
            <person name="Birren B."/>
        </authorList>
    </citation>
    <scope>NUCLEOTIDE SEQUENCE [LARGE SCALE GENOMIC DNA]</scope>
    <source>
        <strain evidence="7">ATCC 700633</strain>
    </source>
</reference>
<evidence type="ECO:0000256" key="4">
    <source>
        <dbReference type="ARBA" id="ARBA00023315"/>
    </source>
</evidence>
<evidence type="ECO:0000256" key="1">
    <source>
        <dbReference type="ARBA" id="ARBA00007274"/>
    </source>
</evidence>
<dbReference type="AlphaFoldDB" id="D0BL13"/>
<dbReference type="Pfam" id="PF12464">
    <property type="entry name" value="Mac"/>
    <property type="match status" value="1"/>
</dbReference>